<dbReference type="EMBL" id="KZ305046">
    <property type="protein sequence ID" value="PIA37880.1"/>
    <property type="molecule type" value="Genomic_DNA"/>
</dbReference>
<evidence type="ECO:0000259" key="2">
    <source>
        <dbReference type="Pfam" id="PF03950"/>
    </source>
</evidence>
<dbReference type="PANTHER" id="PTHR43097">
    <property type="entry name" value="GLUTAMINE-TRNA LIGASE"/>
    <property type="match status" value="1"/>
</dbReference>
<reference evidence="3 4" key="1">
    <citation type="submission" date="2017-09" db="EMBL/GenBank/DDBJ databases">
        <title>WGS assembly of Aquilegia coerulea Goldsmith.</title>
        <authorList>
            <person name="Hodges S."/>
            <person name="Kramer E."/>
            <person name="Nordborg M."/>
            <person name="Tomkins J."/>
            <person name="Borevitz J."/>
            <person name="Derieg N."/>
            <person name="Yan J."/>
            <person name="Mihaltcheva S."/>
            <person name="Hayes R.D."/>
            <person name="Rokhsar D."/>
        </authorList>
    </citation>
    <scope>NUCLEOTIDE SEQUENCE [LARGE SCALE GENOMIC DNA]</scope>
    <source>
        <strain evidence="4">cv. Goldsmith</strain>
    </source>
</reference>
<evidence type="ECO:0000313" key="4">
    <source>
        <dbReference type="Proteomes" id="UP000230069"/>
    </source>
</evidence>
<dbReference type="InterPro" id="IPR011035">
    <property type="entry name" value="Ribosomal_bL25/Gln-tRNA_synth"/>
</dbReference>
<dbReference type="Proteomes" id="UP000230069">
    <property type="component" value="Unassembled WGS sequence"/>
</dbReference>
<dbReference type="PANTHER" id="PTHR43097:SF5">
    <property type="entry name" value="GLUTAMATE--TRNA LIGASE"/>
    <property type="match status" value="1"/>
</dbReference>
<dbReference type="GO" id="GO:0005524">
    <property type="term" value="F:ATP binding"/>
    <property type="evidence" value="ECO:0007669"/>
    <property type="project" value="InterPro"/>
</dbReference>
<dbReference type="GO" id="GO:0004818">
    <property type="term" value="F:glutamate-tRNA ligase activity"/>
    <property type="evidence" value="ECO:0007669"/>
    <property type="project" value="TreeGrafter"/>
</dbReference>
<dbReference type="GO" id="GO:0006424">
    <property type="term" value="P:glutamyl-tRNA aminoacylation"/>
    <property type="evidence" value="ECO:0007669"/>
    <property type="project" value="TreeGrafter"/>
</dbReference>
<organism evidence="3 4">
    <name type="scientific">Aquilegia coerulea</name>
    <name type="common">Rocky mountain columbine</name>
    <dbReference type="NCBI Taxonomy" id="218851"/>
    <lineage>
        <taxon>Eukaryota</taxon>
        <taxon>Viridiplantae</taxon>
        <taxon>Streptophyta</taxon>
        <taxon>Embryophyta</taxon>
        <taxon>Tracheophyta</taxon>
        <taxon>Spermatophyta</taxon>
        <taxon>Magnoliopsida</taxon>
        <taxon>Ranunculales</taxon>
        <taxon>Ranunculaceae</taxon>
        <taxon>Thalictroideae</taxon>
        <taxon>Aquilegia</taxon>
    </lineage>
</organism>
<keyword evidence="1" id="KW-0648">Protein biosynthesis</keyword>
<dbReference type="GO" id="GO:0005829">
    <property type="term" value="C:cytosol"/>
    <property type="evidence" value="ECO:0007669"/>
    <property type="project" value="TreeGrafter"/>
</dbReference>
<evidence type="ECO:0000313" key="3">
    <source>
        <dbReference type="EMBL" id="PIA37880.1"/>
    </source>
</evidence>
<dbReference type="InParanoid" id="A0A2G5D2Y9"/>
<dbReference type="GO" id="GO:0017102">
    <property type="term" value="C:methionyl glutamyl tRNA synthetase complex"/>
    <property type="evidence" value="ECO:0007669"/>
    <property type="project" value="TreeGrafter"/>
</dbReference>
<evidence type="ECO:0000256" key="1">
    <source>
        <dbReference type="ARBA" id="ARBA00022917"/>
    </source>
</evidence>
<dbReference type="SUPFAM" id="SSF50715">
    <property type="entry name" value="Ribosomal protein L25-like"/>
    <property type="match status" value="1"/>
</dbReference>
<protein>
    <recommendedName>
        <fullName evidence="2">Glutamyl/glutaminyl-tRNA synthetase class Ib anti-codon binding domain-containing protein</fullName>
    </recommendedName>
</protein>
<proteinExistence type="predicted"/>
<accession>A0A2G5D2Y9</accession>
<sequence length="166" mass="18785">MIETQARSVHTAIFVEKCVMLRLTNALGDEDKNRHIINYSGKHEKDITFSKEIWLEKADACSFSEGDEISLMDWSTAIIDGVEKDKDGNVTMLSGYLNGGDPLKSTTKYPMLWLPVTDKLVHLSLVKFDHPDHKGEGWKLKRISLMCSIPVQRRRGVPLEIPTCVI</sequence>
<dbReference type="InterPro" id="IPR020059">
    <property type="entry name" value="Glu/Gln-tRNA-synth_Ib_codon-bd"/>
</dbReference>
<dbReference type="AlphaFoldDB" id="A0A2G5D2Y9"/>
<dbReference type="STRING" id="218851.A0A2G5D2Y9"/>
<keyword evidence="4" id="KW-1185">Reference proteome</keyword>
<dbReference type="InterPro" id="IPR050132">
    <property type="entry name" value="Gln/Glu-tRNA_Ligase"/>
</dbReference>
<dbReference type="Pfam" id="PF03950">
    <property type="entry name" value="tRNA-synt_1c_C"/>
    <property type="match status" value="1"/>
</dbReference>
<name>A0A2G5D2Y9_AQUCA</name>
<gene>
    <name evidence="3" type="ORF">AQUCO_02900015v1</name>
</gene>
<feature type="domain" description="Glutamyl/glutaminyl-tRNA synthetase class Ib anti-codon binding" evidence="2">
    <location>
        <begin position="13"/>
        <end position="93"/>
    </location>
</feature>